<keyword evidence="4" id="KW-0812">Transmembrane</keyword>
<feature type="region of interest" description="Disordered" evidence="3">
    <location>
        <begin position="292"/>
        <end position="311"/>
    </location>
</feature>
<feature type="transmembrane region" description="Helical" evidence="4">
    <location>
        <begin position="1589"/>
        <end position="1606"/>
    </location>
</feature>
<feature type="compositionally biased region" description="Basic and acidic residues" evidence="3">
    <location>
        <begin position="356"/>
        <end position="374"/>
    </location>
</feature>
<sequence>MILDTSKSSLGLPLVGGDGEEDVVEKGEGVDSFGAPGSTPAVPSGQPPGSPRMIMVNQAMGLLLLATVAVAWTSPPAIWTRPAFTGAGVQLAELPGSEASCVQATGGTCFVGGCAADRGNTTCRVTPGIKFAGWHTCDCQYPTPCAHSNGTCHASPEKGWRMGLRGESEWTLGFVLAPIMRSGVTQVFTQFFAFDHMISIPQPPLTLDYNDGKYGTWDGLRMASNFQGHRYQAYFVSAVKLAGFHCMQPVLFMLPYAAYSRSMGWVQFTCATVVVVGEEQFRALLDGVATAARPAPPEAPPPARPDPATGISPQQLQRVIMMVRDQVHGSSRAGRATDTAGEGRASGAAPDQDEDPWQRGDPWSHRRTGERDASDGVEDYANRSGWWKSGWRDSWDDGWKGDSTWKDWSGWGERGKDFAGPDAWSSWNEYKLWKMDDLSDEVLTSNNGADKIIERLDLLSGEKVDDEKRKAGRECLFSFPRRQGEGLTEYAARIDLAFDKVATLGLPVPEDWKFMFLEEGVGGPDERGQQLMRAMMKICDSYSEALAASREMDVARRGHLSFQKRSFMADSSFPKDEPTFSVQTDDLDLDSSLEDDDVSSLDTDGEQQVYATLEGLGLYDDELPRAFATMQEERRKTWKQNRDLKRKMKVDRKFFDRSKDKPEPAHRQPRGHRAANGQSHDPDFDSATATFMSVDPGEMIVDTAAGQGKMGVIELDVFKEEKNRYDGRGDREGERLVNFGVNSVNGPRGSSTSKGKKKEQTEAQRRANRPMTMGEQLGDHQQWTYAATGAPVPQSMSRGQRSWAAVVGAMIFWLSKLADEFGRMMINRRFWPTNLVRRMRVIPPQFYACRHIPIHVEFGSNGHGRWWVRGLCTMRVAYQDTKPDKSTPKKEMTCVCKRQTAACSLCGKGFAQLGGADPEWQALVAAPAPPPGVPAARTSAGTVPPWPASVDAQAAGTPYQQVEAEQPGVIMRDVEEQAKEQRAQRRRQAAPSPSKRAAMEPSASSDDGGDETMRLPQQIADKQNQQDTSINQLCATVSGQMEAVATLQSKLQQLSAPSSMARALTGPAATKAPPPLMTREPVPKAPQATGRKSEAGDPWTPTENPEEAAWRQQQQMKDAEKKRLAKEGWEQTGWKTWSHEGGGKWAWADTQVLRGAQAKPEVLKFVQDEYRCGDCAAHSRPASSRLVAVPRTFEVQYKRLSPEEKREFDISDANEWKALSEGTKPVIVHPPKEANELRRTGGAWPEGADVMGLDKSNMQLSAPPRVPGMDRGGLGGLVGGAQLQQQTAPSPLVARPASATGPALFAVPSVPAGPPMGGLDSLASAIGAQMPNAEGKIACFVHGKYRSIDCLRSDENGNLVCSPGLECKVFSDQPPPGVPGGGAPLAGGPPGPGGMAGGGGGGGNIMCANHNKMRNAKYLTLDAQGRRVCMPGYECKGPGAGGLQPAQTQTMPCFLHGKMRSLDSLVHDGAGNLVCAPGRQCKGAGPGGANPPPQNTQAMTDALKAEAIAAQQLGSLMPRGFSSGPLGARAASGELRALLRLAAPMGLVQLGLVALRLPGGSVALGLVDTLMVGRISALGGVALGNYWKFFWVTFGQGCLVALDGLISRAVGAGDREGVGAGLTGGLVLAVLYSVLLSPLLLLCGPALRALGQPASLVPFASRYSAVQVLSVLPALLFVVLRQTLQATGSMGPLLAAVLMANALNVFLSGWALLLAVAVLGRGALAPLVGPRAAARALRAGPLLRLAALGLPVGVHQVTESLAFAVMMVLVGRHGVVAVAAHHIAMSVAQFTWNVGLGISSAAAVRTGRALGRRDAAGVQRAGVVAIAFTTALMAVPSAAMLLLPHCLASLWTSDARVAAQAAALLPVAGAFQMFDGSQTVASGVLRGLLDTRSAALLALFGYWVVGTPLSVVLGGRLGAAGVWWGMVAGLASTSVLLQLRVADRLRRAGDVPGAELA</sequence>
<feature type="compositionally biased region" description="Basic and acidic residues" evidence="3">
    <location>
        <begin position="651"/>
        <end position="666"/>
    </location>
</feature>
<feature type="transmembrane region" description="Helical" evidence="4">
    <location>
        <begin position="1761"/>
        <end position="1784"/>
    </location>
</feature>
<dbReference type="CDD" id="cd13131">
    <property type="entry name" value="MATE_NorM_like"/>
    <property type="match status" value="1"/>
</dbReference>
<feature type="transmembrane region" description="Helical" evidence="4">
    <location>
        <begin position="1921"/>
        <end position="1939"/>
    </location>
</feature>
<evidence type="ECO:0000256" key="1">
    <source>
        <dbReference type="ARBA" id="ARBA00010199"/>
    </source>
</evidence>
<keyword evidence="4" id="KW-0472">Membrane</keyword>
<evidence type="ECO:0000313" key="5">
    <source>
        <dbReference type="EMBL" id="CAK0862701.1"/>
    </source>
</evidence>
<evidence type="ECO:0000313" key="6">
    <source>
        <dbReference type="Proteomes" id="UP001189429"/>
    </source>
</evidence>
<evidence type="ECO:0000256" key="3">
    <source>
        <dbReference type="SAM" id="MobiDB-lite"/>
    </source>
</evidence>
<keyword evidence="2" id="KW-0813">Transport</keyword>
<feature type="region of interest" description="Disordered" evidence="3">
    <location>
        <begin position="571"/>
        <end position="606"/>
    </location>
</feature>
<evidence type="ECO:0008006" key="7">
    <source>
        <dbReference type="Google" id="ProtNLM"/>
    </source>
</evidence>
<dbReference type="PANTHER" id="PTHR43298">
    <property type="entry name" value="MULTIDRUG RESISTANCE PROTEIN NORM-RELATED"/>
    <property type="match status" value="1"/>
</dbReference>
<feature type="region of interest" description="Disordered" evidence="3">
    <location>
        <begin position="931"/>
        <end position="1013"/>
    </location>
</feature>
<feature type="region of interest" description="Disordered" evidence="3">
    <location>
        <begin position="13"/>
        <end position="48"/>
    </location>
</feature>
<feature type="transmembrane region" description="Helical" evidence="4">
    <location>
        <begin position="1660"/>
        <end position="1680"/>
    </location>
</feature>
<feature type="compositionally biased region" description="Basic and acidic residues" evidence="3">
    <location>
        <begin position="972"/>
        <end position="983"/>
    </location>
</feature>
<feature type="transmembrane region" description="Helical" evidence="4">
    <location>
        <begin position="1692"/>
        <end position="1716"/>
    </location>
</feature>
<comment type="similarity">
    <text evidence="1">Belongs to the multi antimicrobial extrusion (MATE) (TC 2.A.66.1) family.</text>
</comment>
<keyword evidence="6" id="KW-1185">Reference proteome</keyword>
<dbReference type="Proteomes" id="UP001189429">
    <property type="component" value="Unassembled WGS sequence"/>
</dbReference>
<dbReference type="InterPro" id="IPR050222">
    <property type="entry name" value="MATE_MdtK"/>
</dbReference>
<feature type="compositionally biased region" description="Polar residues" evidence="3">
    <location>
        <begin position="740"/>
        <end position="753"/>
    </location>
</feature>
<dbReference type="Pfam" id="PF01554">
    <property type="entry name" value="MatE"/>
    <property type="match status" value="2"/>
</dbReference>
<reference evidence="5" key="1">
    <citation type="submission" date="2023-10" db="EMBL/GenBank/DDBJ databases">
        <authorList>
            <person name="Chen Y."/>
            <person name="Shah S."/>
            <person name="Dougan E. K."/>
            <person name="Thang M."/>
            <person name="Chan C."/>
        </authorList>
    </citation>
    <scope>NUCLEOTIDE SEQUENCE [LARGE SCALE GENOMIC DNA]</scope>
</reference>
<feature type="region of interest" description="Disordered" evidence="3">
    <location>
        <begin position="1372"/>
        <end position="1397"/>
    </location>
</feature>
<proteinExistence type="inferred from homology"/>
<dbReference type="InterPro" id="IPR002528">
    <property type="entry name" value="MATE_fam"/>
</dbReference>
<gene>
    <name evidence="5" type="ORF">PCOR1329_LOCUS51044</name>
</gene>
<feature type="transmembrane region" description="Helical" evidence="4">
    <location>
        <begin position="1822"/>
        <end position="1843"/>
    </location>
</feature>
<feature type="compositionally biased region" description="Basic and acidic residues" evidence="3">
    <location>
        <begin position="725"/>
        <end position="735"/>
    </location>
</feature>
<organism evidence="5 6">
    <name type="scientific">Prorocentrum cordatum</name>
    <dbReference type="NCBI Taxonomy" id="2364126"/>
    <lineage>
        <taxon>Eukaryota</taxon>
        <taxon>Sar</taxon>
        <taxon>Alveolata</taxon>
        <taxon>Dinophyceae</taxon>
        <taxon>Prorocentrales</taxon>
        <taxon>Prorocentraceae</taxon>
        <taxon>Prorocentrum</taxon>
    </lineage>
</organism>
<feature type="region of interest" description="Disordered" evidence="3">
    <location>
        <begin position="1065"/>
        <end position="1104"/>
    </location>
</feature>
<protein>
    <recommendedName>
        <fullName evidence="7">Protein DETOXIFICATION</fullName>
    </recommendedName>
</protein>
<feature type="transmembrane region" description="Helical" evidence="4">
    <location>
        <begin position="1894"/>
        <end position="1915"/>
    </location>
</feature>
<dbReference type="EMBL" id="CAUYUJ010016186">
    <property type="protein sequence ID" value="CAK0862701.1"/>
    <property type="molecule type" value="Genomic_DNA"/>
</dbReference>
<keyword evidence="4" id="KW-1133">Transmembrane helix</keyword>
<comment type="caution">
    <text evidence="5">The sequence shown here is derived from an EMBL/GenBank/DDBJ whole genome shotgun (WGS) entry which is preliminary data.</text>
</comment>
<feature type="region of interest" description="Disordered" evidence="3">
    <location>
        <begin position="649"/>
        <end position="689"/>
    </location>
</feature>
<feature type="compositionally biased region" description="Acidic residues" evidence="3">
    <location>
        <begin position="585"/>
        <end position="605"/>
    </location>
</feature>
<accession>A0ABN9URU8</accession>
<feature type="region of interest" description="Disordered" evidence="3">
    <location>
        <begin position="725"/>
        <end position="769"/>
    </location>
</feature>
<name>A0ABN9URU8_9DINO</name>
<dbReference type="PANTHER" id="PTHR43298:SF2">
    <property type="entry name" value="FMN_FAD EXPORTER YEEO-RELATED"/>
    <property type="match status" value="1"/>
</dbReference>
<evidence type="ECO:0000256" key="4">
    <source>
        <dbReference type="SAM" id="Phobius"/>
    </source>
</evidence>
<evidence type="ECO:0000256" key="2">
    <source>
        <dbReference type="ARBA" id="ARBA00022448"/>
    </source>
</evidence>
<feature type="compositionally biased region" description="Pro residues" evidence="3">
    <location>
        <begin position="294"/>
        <end position="305"/>
    </location>
</feature>
<feature type="transmembrane region" description="Helical" evidence="4">
    <location>
        <begin position="1618"/>
        <end position="1640"/>
    </location>
</feature>
<feature type="region of interest" description="Disordered" evidence="3">
    <location>
        <begin position="327"/>
        <end position="378"/>
    </location>
</feature>